<name>X1W0J6_9ZZZZ</name>
<dbReference type="SMART" id="SM00507">
    <property type="entry name" value="HNHc"/>
    <property type="match status" value="1"/>
</dbReference>
<evidence type="ECO:0000259" key="1">
    <source>
        <dbReference type="SMART" id="SM00507"/>
    </source>
</evidence>
<proteinExistence type="predicted"/>
<dbReference type="Gene3D" id="1.10.30.50">
    <property type="match status" value="1"/>
</dbReference>
<dbReference type="Pfam" id="PF01844">
    <property type="entry name" value="HNH"/>
    <property type="match status" value="1"/>
</dbReference>
<dbReference type="GO" id="GO:0008270">
    <property type="term" value="F:zinc ion binding"/>
    <property type="evidence" value="ECO:0007669"/>
    <property type="project" value="InterPro"/>
</dbReference>
<dbReference type="AlphaFoldDB" id="X1W0J6"/>
<sequence>MTMKNPLTREVLILNQNYEPLSVTEVKKAFVISYLGKAQVIETYSGVQLNTVNKSYPVPSVVRLKNYVRISRRTISPTRKNILKRDGYRCQYCGTKSGPMTVDHVISRTMRGRDTWENLVCA</sequence>
<evidence type="ECO:0000313" key="2">
    <source>
        <dbReference type="EMBL" id="GAJ20320.1"/>
    </source>
</evidence>
<accession>X1W0J6</accession>
<dbReference type="InterPro" id="IPR002711">
    <property type="entry name" value="HNH"/>
</dbReference>
<organism evidence="2">
    <name type="scientific">marine sediment metagenome</name>
    <dbReference type="NCBI Taxonomy" id="412755"/>
    <lineage>
        <taxon>unclassified sequences</taxon>
        <taxon>metagenomes</taxon>
        <taxon>ecological metagenomes</taxon>
    </lineage>
</organism>
<gene>
    <name evidence="2" type="ORF">S12H4_55263</name>
</gene>
<reference evidence="2" key="1">
    <citation type="journal article" date="2014" name="Front. Microbiol.">
        <title>High frequency of phylogenetically diverse reductive dehalogenase-homologous genes in deep subseafloor sedimentary metagenomes.</title>
        <authorList>
            <person name="Kawai M."/>
            <person name="Futagami T."/>
            <person name="Toyoda A."/>
            <person name="Takaki Y."/>
            <person name="Nishi S."/>
            <person name="Hori S."/>
            <person name="Arai W."/>
            <person name="Tsubouchi T."/>
            <person name="Morono Y."/>
            <person name="Uchiyama I."/>
            <person name="Ito T."/>
            <person name="Fujiyama A."/>
            <person name="Inagaki F."/>
            <person name="Takami H."/>
        </authorList>
    </citation>
    <scope>NUCLEOTIDE SEQUENCE</scope>
    <source>
        <strain evidence="2">Expedition CK06-06</strain>
    </source>
</reference>
<protein>
    <recommendedName>
        <fullName evidence="1">HNH nuclease domain-containing protein</fullName>
    </recommendedName>
</protein>
<dbReference type="CDD" id="cd00085">
    <property type="entry name" value="HNHc"/>
    <property type="match status" value="1"/>
</dbReference>
<feature type="non-terminal residue" evidence="2">
    <location>
        <position position="122"/>
    </location>
</feature>
<feature type="domain" description="HNH nuclease" evidence="1">
    <location>
        <begin position="77"/>
        <end position="122"/>
    </location>
</feature>
<comment type="caution">
    <text evidence="2">The sequence shown here is derived from an EMBL/GenBank/DDBJ whole genome shotgun (WGS) entry which is preliminary data.</text>
</comment>
<dbReference type="InterPro" id="IPR052892">
    <property type="entry name" value="NA-targeting_endonuclease"/>
</dbReference>
<dbReference type="GO" id="GO:0004519">
    <property type="term" value="F:endonuclease activity"/>
    <property type="evidence" value="ECO:0007669"/>
    <property type="project" value="InterPro"/>
</dbReference>
<dbReference type="EMBL" id="BARW01035428">
    <property type="protein sequence ID" value="GAJ20320.1"/>
    <property type="molecule type" value="Genomic_DNA"/>
</dbReference>
<dbReference type="InterPro" id="IPR003615">
    <property type="entry name" value="HNH_nuc"/>
</dbReference>
<dbReference type="GO" id="GO:0003676">
    <property type="term" value="F:nucleic acid binding"/>
    <property type="evidence" value="ECO:0007669"/>
    <property type="project" value="InterPro"/>
</dbReference>
<dbReference type="PANTHER" id="PTHR33877:SF2">
    <property type="entry name" value="OS07G0170200 PROTEIN"/>
    <property type="match status" value="1"/>
</dbReference>
<dbReference type="PANTHER" id="PTHR33877">
    <property type="entry name" value="SLL1193 PROTEIN"/>
    <property type="match status" value="1"/>
</dbReference>